<feature type="non-terminal residue" evidence="2">
    <location>
        <position position="276"/>
    </location>
</feature>
<feature type="region of interest" description="Disordered" evidence="1">
    <location>
        <begin position="34"/>
        <end position="54"/>
    </location>
</feature>
<dbReference type="AlphaFoldDB" id="X1MMA9"/>
<reference evidence="2" key="1">
    <citation type="journal article" date="2014" name="Front. Microbiol.">
        <title>High frequency of phylogenetically diverse reductive dehalogenase-homologous genes in deep subseafloor sedimentary metagenomes.</title>
        <authorList>
            <person name="Kawai M."/>
            <person name="Futagami T."/>
            <person name="Toyoda A."/>
            <person name="Takaki Y."/>
            <person name="Nishi S."/>
            <person name="Hori S."/>
            <person name="Arai W."/>
            <person name="Tsubouchi T."/>
            <person name="Morono Y."/>
            <person name="Uchiyama I."/>
            <person name="Ito T."/>
            <person name="Fujiyama A."/>
            <person name="Inagaki F."/>
            <person name="Takami H."/>
        </authorList>
    </citation>
    <scope>NUCLEOTIDE SEQUENCE</scope>
    <source>
        <strain evidence="2">Expedition CK06-06</strain>
    </source>
</reference>
<evidence type="ECO:0000313" key="2">
    <source>
        <dbReference type="EMBL" id="GAI19196.1"/>
    </source>
</evidence>
<evidence type="ECO:0000256" key="1">
    <source>
        <dbReference type="SAM" id="MobiDB-lite"/>
    </source>
</evidence>
<proteinExistence type="predicted"/>
<comment type="caution">
    <text evidence="2">The sequence shown here is derived from an EMBL/GenBank/DDBJ whole genome shotgun (WGS) entry which is preliminary data.</text>
</comment>
<organism evidence="2">
    <name type="scientific">marine sediment metagenome</name>
    <dbReference type="NCBI Taxonomy" id="412755"/>
    <lineage>
        <taxon>unclassified sequences</taxon>
        <taxon>metagenomes</taxon>
        <taxon>ecological metagenomes</taxon>
    </lineage>
</organism>
<accession>X1MMA9</accession>
<feature type="non-terminal residue" evidence="2">
    <location>
        <position position="1"/>
    </location>
</feature>
<dbReference type="EMBL" id="BARV01019664">
    <property type="protein sequence ID" value="GAI19196.1"/>
    <property type="molecule type" value="Genomic_DNA"/>
</dbReference>
<protein>
    <submittedName>
        <fullName evidence="2">Uncharacterized protein</fullName>
    </submittedName>
</protein>
<gene>
    <name evidence="2" type="ORF">S06H3_32998</name>
</gene>
<name>X1MMA9_9ZZZZ</name>
<feature type="compositionally biased region" description="Polar residues" evidence="1">
    <location>
        <begin position="34"/>
        <end position="49"/>
    </location>
</feature>
<sequence>APPGPLYIDGGTFTAAATTTFAGTGDSEIEATTYNNLGLSPSSNTSTATLDDPTEDGYIHQSFSTYTRDKTGDNIRWSYDGLTASNNGYVEWDISSIADVATITLVKFKYHAAANEGVSCIYAMANQPSVQDDDDTGNATIHGDAKDGTAYLSDNDTFPETAEGGTNKAVGPDENVTWNTDPKADVQSALADDWFAFGFSTPEYNTNKIYSENKEDPAADPKPTLYVEYTLPTPTYTLGTSTGQTININGNLIAGDGTHAVIVTASTTNPTLDVNG</sequence>